<keyword evidence="1 6" id="KW-0378">Hydrolase</keyword>
<evidence type="ECO:0000259" key="8">
    <source>
        <dbReference type="PROSITE" id="PS51760"/>
    </source>
</evidence>
<dbReference type="RefSeq" id="WP_019944234.1">
    <property type="nucleotide sequence ID" value="NZ_BMLI01000001.1"/>
</dbReference>
<feature type="active site" description="Nucleophile" evidence="5">
    <location>
        <position position="291"/>
    </location>
</feature>
<keyword evidence="2 6" id="KW-0119">Carbohydrate metabolism</keyword>
<sequence length="392" mass="44892">MKLIVLCLVMTVFCGVISLNTWTDVPNQASVAHEYSKTPVADNAAARANADDKPLREAYRDYFPIGTAVSPSMIADAKRAKFIATQYSSITPMNGMKAKYIHPEEKTYSWAEADQAVDFAQKNNMKVRGHTLIWFQKMPDWFFMDGNDYASKEKIMQRIDEHVATVINRYKGKVYCWDVVNEAYQFFGSAPVTPKRAKIYDMIGSEYIERAFIAARKADPSAKLFYNDNGFEEPDRRNRIFKYLKAKKEMGIPIDGIGMQSHYGVEGINEGYLQETIDMFASIGLDVQVTELDVSIYPKRENKVGNGRVLEATEIAGLSDQYTKEIQQDQGDVFDIVFRTCRKMRGNVTGVTMWSPYDKDNYLTEMLNKKNYAYLFNENLTPKACYYRIVNF</sequence>
<evidence type="ECO:0000256" key="6">
    <source>
        <dbReference type="RuleBase" id="RU361174"/>
    </source>
</evidence>
<keyword evidence="7" id="KW-0732">Signal</keyword>
<dbReference type="InterPro" id="IPR031158">
    <property type="entry name" value="GH10_AS"/>
</dbReference>
<evidence type="ECO:0000256" key="4">
    <source>
        <dbReference type="ARBA" id="ARBA00023326"/>
    </source>
</evidence>
<evidence type="ECO:0000256" key="3">
    <source>
        <dbReference type="ARBA" id="ARBA00023295"/>
    </source>
</evidence>
<evidence type="ECO:0000313" key="9">
    <source>
        <dbReference type="EMBL" id="GGM86339.1"/>
    </source>
</evidence>
<accession>A0ABQ2HPC9</accession>
<keyword evidence="10" id="KW-1185">Reference proteome</keyword>
<dbReference type="PANTHER" id="PTHR31490">
    <property type="entry name" value="GLYCOSYL HYDROLASE"/>
    <property type="match status" value="1"/>
</dbReference>
<feature type="chain" id="PRO_5047359754" description="Beta-xylanase" evidence="7">
    <location>
        <begin position="19"/>
        <end position="392"/>
    </location>
</feature>
<evidence type="ECO:0000256" key="5">
    <source>
        <dbReference type="PROSITE-ProRule" id="PRU10061"/>
    </source>
</evidence>
<dbReference type="PRINTS" id="PR00134">
    <property type="entry name" value="GLHYDRLASE10"/>
</dbReference>
<gene>
    <name evidence="9" type="ORF">GCM10010967_18220</name>
</gene>
<comment type="similarity">
    <text evidence="6">Belongs to the glycosyl hydrolase 10 (cellulase F) family.</text>
</comment>
<evidence type="ECO:0000256" key="1">
    <source>
        <dbReference type="ARBA" id="ARBA00022801"/>
    </source>
</evidence>
<dbReference type="SMART" id="SM00633">
    <property type="entry name" value="Glyco_10"/>
    <property type="match status" value="1"/>
</dbReference>
<dbReference type="SUPFAM" id="SSF51445">
    <property type="entry name" value="(Trans)glycosidases"/>
    <property type="match status" value="1"/>
</dbReference>
<dbReference type="EC" id="3.2.1.8" evidence="6"/>
<dbReference type="Proteomes" id="UP000632339">
    <property type="component" value="Unassembled WGS sequence"/>
</dbReference>
<organism evidence="9 10">
    <name type="scientific">Dyadobacter beijingensis</name>
    <dbReference type="NCBI Taxonomy" id="365489"/>
    <lineage>
        <taxon>Bacteria</taxon>
        <taxon>Pseudomonadati</taxon>
        <taxon>Bacteroidota</taxon>
        <taxon>Cytophagia</taxon>
        <taxon>Cytophagales</taxon>
        <taxon>Spirosomataceae</taxon>
        <taxon>Dyadobacter</taxon>
    </lineage>
</organism>
<evidence type="ECO:0000256" key="2">
    <source>
        <dbReference type="ARBA" id="ARBA00023277"/>
    </source>
</evidence>
<dbReference type="Pfam" id="PF00331">
    <property type="entry name" value="Glyco_hydro_10"/>
    <property type="match status" value="1"/>
</dbReference>
<keyword evidence="4 6" id="KW-0624">Polysaccharide degradation</keyword>
<feature type="signal peptide" evidence="7">
    <location>
        <begin position="1"/>
        <end position="18"/>
    </location>
</feature>
<feature type="domain" description="GH10" evidence="8">
    <location>
        <begin position="49"/>
        <end position="392"/>
    </location>
</feature>
<dbReference type="PROSITE" id="PS51760">
    <property type="entry name" value="GH10_2"/>
    <property type="match status" value="1"/>
</dbReference>
<keyword evidence="3 6" id="KW-0326">Glycosidase</keyword>
<name>A0ABQ2HPC9_9BACT</name>
<protein>
    <recommendedName>
        <fullName evidence="6">Beta-xylanase</fullName>
        <ecNumber evidence="6">3.2.1.8</ecNumber>
    </recommendedName>
</protein>
<dbReference type="InterPro" id="IPR044846">
    <property type="entry name" value="GH10"/>
</dbReference>
<dbReference type="Gene3D" id="3.20.20.80">
    <property type="entry name" value="Glycosidases"/>
    <property type="match status" value="1"/>
</dbReference>
<dbReference type="PANTHER" id="PTHR31490:SF90">
    <property type="entry name" value="ENDO-1,4-BETA-XYLANASE A"/>
    <property type="match status" value="1"/>
</dbReference>
<dbReference type="InterPro" id="IPR001000">
    <property type="entry name" value="GH10_dom"/>
</dbReference>
<dbReference type="PROSITE" id="PS00591">
    <property type="entry name" value="GH10_1"/>
    <property type="match status" value="1"/>
</dbReference>
<dbReference type="InterPro" id="IPR017853">
    <property type="entry name" value="GH"/>
</dbReference>
<proteinExistence type="inferred from homology"/>
<evidence type="ECO:0000313" key="10">
    <source>
        <dbReference type="Proteomes" id="UP000632339"/>
    </source>
</evidence>
<comment type="caution">
    <text evidence="9">The sequence shown here is derived from an EMBL/GenBank/DDBJ whole genome shotgun (WGS) entry which is preliminary data.</text>
</comment>
<dbReference type="EMBL" id="BMLI01000001">
    <property type="protein sequence ID" value="GGM86339.1"/>
    <property type="molecule type" value="Genomic_DNA"/>
</dbReference>
<evidence type="ECO:0000256" key="7">
    <source>
        <dbReference type="SAM" id="SignalP"/>
    </source>
</evidence>
<reference evidence="10" key="1">
    <citation type="journal article" date="2019" name="Int. J. Syst. Evol. Microbiol.">
        <title>The Global Catalogue of Microorganisms (GCM) 10K type strain sequencing project: providing services to taxonomists for standard genome sequencing and annotation.</title>
        <authorList>
            <consortium name="The Broad Institute Genomics Platform"/>
            <consortium name="The Broad Institute Genome Sequencing Center for Infectious Disease"/>
            <person name="Wu L."/>
            <person name="Ma J."/>
        </authorList>
    </citation>
    <scope>NUCLEOTIDE SEQUENCE [LARGE SCALE GENOMIC DNA]</scope>
    <source>
        <strain evidence="10">CGMCC 1.6375</strain>
    </source>
</reference>
<comment type="catalytic activity">
    <reaction evidence="6">
        <text>Endohydrolysis of (1-&gt;4)-beta-D-xylosidic linkages in xylans.</text>
        <dbReference type="EC" id="3.2.1.8"/>
    </reaction>
</comment>